<evidence type="ECO:0000256" key="6">
    <source>
        <dbReference type="SAM" id="Phobius"/>
    </source>
</evidence>
<accession>A0A502BPF2</accession>
<reference evidence="8 9" key="1">
    <citation type="journal article" date="2003" name="Int. J. Syst. Evol. Microbiol.">
        <title>Towards a standardized format for the description of a novel species (of an established genus): Ochrobactrum gallinifaecis sp. nov.</title>
        <authorList>
            <person name="Kampfer P."/>
            <person name="Buczolits S."/>
            <person name="Albrecht A."/>
            <person name="Busse H.J."/>
            <person name="Stackebrandt E."/>
        </authorList>
    </citation>
    <scope>NUCLEOTIDE SEQUENCE [LARGE SCALE GENOMIC DNA]</scope>
    <source>
        <strain evidence="8 9">ISO 196</strain>
    </source>
</reference>
<gene>
    <name evidence="8" type="primary">ccmI</name>
    <name evidence="8" type="ORF">FHY56_05135</name>
</gene>
<dbReference type="Pfam" id="PF23914">
    <property type="entry name" value="TPR_CcmH_CycH"/>
    <property type="match status" value="1"/>
</dbReference>
<dbReference type="PANTHER" id="PTHR47870">
    <property type="entry name" value="CYTOCHROME C-TYPE BIOGENESIS PROTEIN CCMH"/>
    <property type="match status" value="1"/>
</dbReference>
<keyword evidence="6" id="KW-0472">Membrane</keyword>
<dbReference type="SUPFAM" id="SSF48452">
    <property type="entry name" value="TPR-like"/>
    <property type="match status" value="1"/>
</dbReference>
<dbReference type="InterPro" id="IPR051263">
    <property type="entry name" value="C-type_cytochrome_biogenesis"/>
</dbReference>
<evidence type="ECO:0000259" key="7">
    <source>
        <dbReference type="Pfam" id="PF23914"/>
    </source>
</evidence>
<proteinExistence type="predicted"/>
<keyword evidence="9" id="KW-1185">Reference proteome</keyword>
<keyword evidence="2" id="KW-0677">Repeat</keyword>
<dbReference type="Proteomes" id="UP000315388">
    <property type="component" value="Unassembled WGS sequence"/>
</dbReference>
<dbReference type="OrthoDB" id="9815847at2"/>
<evidence type="ECO:0000313" key="8">
    <source>
        <dbReference type="EMBL" id="TPF76054.1"/>
    </source>
</evidence>
<dbReference type="GO" id="GO:0030313">
    <property type="term" value="C:cell envelope"/>
    <property type="evidence" value="ECO:0007669"/>
    <property type="project" value="UniProtKB-SubCell"/>
</dbReference>
<dbReference type="AlphaFoldDB" id="A0A502BPF2"/>
<evidence type="ECO:0000256" key="1">
    <source>
        <dbReference type="ARBA" id="ARBA00004196"/>
    </source>
</evidence>
<dbReference type="NCBIfam" id="TIGR03142">
    <property type="entry name" value="cytochro_ccmI"/>
    <property type="match status" value="1"/>
</dbReference>
<dbReference type="GO" id="GO:0017004">
    <property type="term" value="P:cytochrome complex assembly"/>
    <property type="evidence" value="ECO:0007669"/>
    <property type="project" value="UniProtKB-KW"/>
</dbReference>
<keyword evidence="6" id="KW-0812">Transmembrane</keyword>
<evidence type="ECO:0000256" key="4">
    <source>
        <dbReference type="ARBA" id="ARBA00022803"/>
    </source>
</evidence>
<comment type="subcellular location">
    <subcellularLocation>
        <location evidence="1">Cell envelope</location>
    </subcellularLocation>
</comment>
<dbReference type="Gene3D" id="1.25.40.10">
    <property type="entry name" value="Tetratricopeptide repeat domain"/>
    <property type="match status" value="2"/>
</dbReference>
<evidence type="ECO:0000256" key="2">
    <source>
        <dbReference type="ARBA" id="ARBA00022737"/>
    </source>
</evidence>
<evidence type="ECO:0000256" key="3">
    <source>
        <dbReference type="ARBA" id="ARBA00022748"/>
    </source>
</evidence>
<dbReference type="EMBL" id="VEWJ01000003">
    <property type="protein sequence ID" value="TPF76054.1"/>
    <property type="molecule type" value="Genomic_DNA"/>
</dbReference>
<keyword evidence="6" id="KW-1133">Transmembrane helix</keyword>
<name>A0A502BPF2_9HYPH</name>
<evidence type="ECO:0000313" key="9">
    <source>
        <dbReference type="Proteomes" id="UP000315388"/>
    </source>
</evidence>
<dbReference type="PANTHER" id="PTHR47870:SF1">
    <property type="entry name" value="CYTOCHROME C-TYPE BIOGENESIS PROTEIN CCMH"/>
    <property type="match status" value="1"/>
</dbReference>
<feature type="transmembrane region" description="Helical" evidence="6">
    <location>
        <begin position="6"/>
        <end position="23"/>
    </location>
</feature>
<keyword evidence="3" id="KW-0201">Cytochrome c-type biogenesis</keyword>
<dbReference type="InterPro" id="IPR056413">
    <property type="entry name" value="TPR_CcmH_CycH"/>
</dbReference>
<protein>
    <submittedName>
        <fullName evidence="8">C-type cytochrome biogenesis protein CcmI</fullName>
    </submittedName>
</protein>
<comment type="caution">
    <text evidence="8">The sequence shown here is derived from an EMBL/GenBank/DDBJ whole genome shotgun (WGS) entry which is preliminary data.</text>
</comment>
<dbReference type="InterPro" id="IPR011990">
    <property type="entry name" value="TPR-like_helical_dom_sf"/>
</dbReference>
<organism evidence="8 9">
    <name type="scientific">Brucella gallinifaecis</name>
    <dbReference type="NCBI Taxonomy" id="215590"/>
    <lineage>
        <taxon>Bacteria</taxon>
        <taxon>Pseudomonadati</taxon>
        <taxon>Pseudomonadota</taxon>
        <taxon>Alphaproteobacteria</taxon>
        <taxon>Hyphomicrobiales</taxon>
        <taxon>Brucellaceae</taxon>
        <taxon>Brucella/Ochrobactrum group</taxon>
        <taxon>Brucella</taxon>
    </lineage>
</organism>
<feature type="region of interest" description="Disordered" evidence="5">
    <location>
        <begin position="273"/>
        <end position="296"/>
    </location>
</feature>
<dbReference type="InterPro" id="IPR017560">
    <property type="entry name" value="Cyt_c_biogenesis_CcmI"/>
</dbReference>
<evidence type="ECO:0000256" key="5">
    <source>
        <dbReference type="SAM" id="MobiDB-lite"/>
    </source>
</evidence>
<feature type="transmembrane region" description="Helical" evidence="6">
    <location>
        <begin position="92"/>
        <end position="114"/>
    </location>
</feature>
<dbReference type="RefSeq" id="WP_140904107.1">
    <property type="nucleotide sequence ID" value="NZ_JBHTMD010000007.1"/>
</dbReference>
<sequence>MDFWLIAALLTVAAIMIVLLPLVRNKQDFLPPEKNDLEVYRDQLREVDADAARGMIDAPSAEQARIEISRRILNAEKDSSGMKAGLKKGPSARILALVSVLAVPLIAWGIYPIFGAPGVPSMPLAERLANSPQSSSLDELVARAEKHLAQNPDDARGWDVLAPIYQRMGRGRDAANAYRSSIRLEGENFSRVLGLGEALITVSGGPITAEAEDLFNKAAALQPDDIRPQYYLAQAQLQDGNSHAAVKRLQTLLDNAPADAPWRMQVEQTIARIQDNDTAPQSPVKGPTSDDVDAAASMSREDRQAMIEGMVERLDESLRENAQNLEGWKRLVRSYMILDRREAALDALKRGIAALDVEKRTELKNFASGLGLEAGSAKQ</sequence>
<keyword evidence="4" id="KW-0802">TPR repeat</keyword>
<feature type="domain" description="Cytochrome c-type biogenesis protein H TPR" evidence="7">
    <location>
        <begin position="144"/>
        <end position="261"/>
    </location>
</feature>